<dbReference type="PROSITE" id="PS50977">
    <property type="entry name" value="HTH_TETR_2"/>
    <property type="match status" value="1"/>
</dbReference>
<dbReference type="PANTHER" id="PTHR47752:SF1">
    <property type="entry name" value="HTH-TYPE TRANSCRIPTIONAL REPRESSOR FABR"/>
    <property type="match status" value="1"/>
</dbReference>
<keyword evidence="3" id="KW-0804">Transcription</keyword>
<keyword evidence="1" id="KW-0805">Transcription regulation</keyword>
<name>Q2SCJ9_HAHCH</name>
<organism evidence="6 7">
    <name type="scientific">Hahella chejuensis (strain KCTC 2396)</name>
    <dbReference type="NCBI Taxonomy" id="349521"/>
    <lineage>
        <taxon>Bacteria</taxon>
        <taxon>Pseudomonadati</taxon>
        <taxon>Pseudomonadota</taxon>
        <taxon>Gammaproteobacteria</taxon>
        <taxon>Oceanospirillales</taxon>
        <taxon>Hahellaceae</taxon>
        <taxon>Hahella</taxon>
    </lineage>
</organism>
<dbReference type="Proteomes" id="UP000000238">
    <property type="component" value="Chromosome"/>
</dbReference>
<dbReference type="InterPro" id="IPR001647">
    <property type="entry name" value="HTH_TetR"/>
</dbReference>
<protein>
    <submittedName>
        <fullName evidence="6">Transcriptional regulator</fullName>
    </submittedName>
</protein>
<dbReference type="KEGG" id="hch:HCH_04936"/>
<dbReference type="SUPFAM" id="SSF46689">
    <property type="entry name" value="Homeodomain-like"/>
    <property type="match status" value="1"/>
</dbReference>
<dbReference type="Pfam" id="PF21943">
    <property type="entry name" value="TetR_C_46"/>
    <property type="match status" value="1"/>
</dbReference>
<reference evidence="6 7" key="1">
    <citation type="journal article" date="2005" name="Nucleic Acids Res.">
        <title>Genomic blueprint of Hahella chejuensis, a marine microbe producing an algicidal agent.</title>
        <authorList>
            <person name="Jeong H."/>
            <person name="Yim J.H."/>
            <person name="Lee C."/>
            <person name="Choi S.-H."/>
            <person name="Park Y.K."/>
            <person name="Yoon S.H."/>
            <person name="Hur C.-G."/>
            <person name="Kang H.-Y."/>
            <person name="Kim D."/>
            <person name="Lee H.H."/>
            <person name="Park K.H."/>
            <person name="Park S.-H."/>
            <person name="Park H.-S."/>
            <person name="Lee H.K."/>
            <person name="Oh T.K."/>
            <person name="Kim J.F."/>
        </authorList>
    </citation>
    <scope>NUCLEOTIDE SEQUENCE [LARGE SCALE GENOMIC DNA]</scope>
    <source>
        <strain evidence="6 7">KCTC 2396</strain>
    </source>
</reference>
<keyword evidence="2 4" id="KW-0238">DNA-binding</keyword>
<evidence type="ECO:0000313" key="7">
    <source>
        <dbReference type="Proteomes" id="UP000000238"/>
    </source>
</evidence>
<dbReference type="FunFam" id="1.10.10.60:FF:000034">
    <property type="entry name" value="HTH-type transcriptional repressor FabR"/>
    <property type="match status" value="1"/>
</dbReference>
<dbReference type="Gene3D" id="1.10.357.10">
    <property type="entry name" value="Tetracycline Repressor, domain 2"/>
    <property type="match status" value="1"/>
</dbReference>
<dbReference type="NCBIfam" id="NF008402">
    <property type="entry name" value="PRK11202.1"/>
    <property type="match status" value="1"/>
</dbReference>
<dbReference type="InterPro" id="IPR009057">
    <property type="entry name" value="Homeodomain-like_sf"/>
</dbReference>
<evidence type="ECO:0000256" key="1">
    <source>
        <dbReference type="ARBA" id="ARBA00023015"/>
    </source>
</evidence>
<dbReference type="InterPro" id="IPR054129">
    <property type="entry name" value="DesT_TetR_C"/>
</dbReference>
<dbReference type="eggNOG" id="COG1309">
    <property type="taxonomic scope" value="Bacteria"/>
</dbReference>
<dbReference type="HOGENOM" id="CLU_081861_0_0_6"/>
<dbReference type="Gene3D" id="1.10.10.60">
    <property type="entry name" value="Homeodomain-like"/>
    <property type="match status" value="1"/>
</dbReference>
<gene>
    <name evidence="6" type="ordered locus">HCH_04936</name>
</gene>
<dbReference type="STRING" id="349521.HCH_04936"/>
<dbReference type="PANTHER" id="PTHR47752">
    <property type="entry name" value="HTH-TYPE TRANSCRIPTIONAL REPRESSOR FABR"/>
    <property type="match status" value="1"/>
</dbReference>
<evidence type="ECO:0000256" key="3">
    <source>
        <dbReference type="ARBA" id="ARBA00023163"/>
    </source>
</evidence>
<dbReference type="AlphaFoldDB" id="Q2SCJ9"/>
<sequence length="207" mass="23128">MTTRAQQKERTRQALMNAALQQLGPDRNFASLSLREVAREAGIAPTSFYRHFNDLEELGLALVDEAGITLRRLMRQARKRVAKKGGLVETSIDTFFEYLNSNANLFRLLLREKSGVSLRFRTAIKAETDHFITELAADLSRFGENGGAPLRDPKAVADALVVLVFNCGSEGLDADAAERKQLKLKLSSQLRMVLRGDLDRKRSPEPL</sequence>
<dbReference type="GO" id="GO:0003677">
    <property type="term" value="F:DNA binding"/>
    <property type="evidence" value="ECO:0007669"/>
    <property type="project" value="UniProtKB-UniRule"/>
</dbReference>
<evidence type="ECO:0000259" key="5">
    <source>
        <dbReference type="PROSITE" id="PS50977"/>
    </source>
</evidence>
<evidence type="ECO:0000256" key="2">
    <source>
        <dbReference type="ARBA" id="ARBA00023125"/>
    </source>
</evidence>
<feature type="domain" description="HTH tetR-type" evidence="5">
    <location>
        <begin position="9"/>
        <end position="70"/>
    </location>
</feature>
<dbReference type="Pfam" id="PF00440">
    <property type="entry name" value="TetR_N"/>
    <property type="match status" value="1"/>
</dbReference>
<dbReference type="RefSeq" id="WP_011398690.1">
    <property type="nucleotide sequence ID" value="NC_007645.1"/>
</dbReference>
<feature type="DNA-binding region" description="H-T-H motif" evidence="4">
    <location>
        <begin position="33"/>
        <end position="52"/>
    </location>
</feature>
<keyword evidence="7" id="KW-1185">Reference proteome</keyword>
<dbReference type="InterPro" id="IPR050692">
    <property type="entry name" value="HTH_transcr_repressor_FabR"/>
</dbReference>
<accession>Q2SCJ9</accession>
<dbReference type="OrthoDB" id="8617654at2"/>
<proteinExistence type="predicted"/>
<evidence type="ECO:0000256" key="4">
    <source>
        <dbReference type="PROSITE-ProRule" id="PRU00335"/>
    </source>
</evidence>
<dbReference type="EMBL" id="CP000155">
    <property type="protein sequence ID" value="ABC31625.1"/>
    <property type="molecule type" value="Genomic_DNA"/>
</dbReference>
<evidence type="ECO:0000313" key="6">
    <source>
        <dbReference type="EMBL" id="ABC31625.1"/>
    </source>
</evidence>